<evidence type="ECO:0000313" key="4">
    <source>
        <dbReference type="EMBL" id="TDO21495.1"/>
    </source>
</evidence>
<dbReference type="InterPro" id="IPR045175">
    <property type="entry name" value="M28_fam"/>
</dbReference>
<feature type="domain" description="Peptidase M28" evidence="3">
    <location>
        <begin position="134"/>
        <end position="334"/>
    </location>
</feature>
<feature type="region of interest" description="Disordered" evidence="1">
    <location>
        <begin position="264"/>
        <end position="283"/>
    </location>
</feature>
<organism evidence="4 5">
    <name type="scientific">Pedobacter duraquae</name>
    <dbReference type="NCBI Taxonomy" id="425511"/>
    <lineage>
        <taxon>Bacteria</taxon>
        <taxon>Pseudomonadati</taxon>
        <taxon>Bacteroidota</taxon>
        <taxon>Sphingobacteriia</taxon>
        <taxon>Sphingobacteriales</taxon>
        <taxon>Sphingobacteriaceae</taxon>
        <taxon>Pedobacter</taxon>
    </lineage>
</organism>
<dbReference type="PANTHER" id="PTHR12147:SF26">
    <property type="entry name" value="PEPTIDASE M28 DOMAIN-CONTAINING PROTEIN"/>
    <property type="match status" value="1"/>
</dbReference>
<dbReference type="GO" id="GO:0006508">
    <property type="term" value="P:proteolysis"/>
    <property type="evidence" value="ECO:0007669"/>
    <property type="project" value="InterPro"/>
</dbReference>
<dbReference type="InterPro" id="IPR007484">
    <property type="entry name" value="Peptidase_M28"/>
</dbReference>
<sequence length="470" mass="52395">MLNICIFLIIFLQSNRQLSKMKLIYSLSLLCLLSYTAAKAQNVVKRDPEIEGMLNEVSATNLEMTIKKLVSFQTRHTLSDTLSKTTGIGAARNWIRSEFEQYSKASGGKLQVSFDTFVQPADGRRILQPVTLKNVLAILPGTDPEDKRMLMISGHYDSRVTDVMNIKDFAPGANDDASGVAAVMELARIMSKHQFSATLVFIAMVGEEQGLYGATNLAKRARAEGWDVNLLMNNDIVGNSYGMETDLKDNSSVRIFSEGVSPVETKEQAAARQSTGSDNDGNARQAARYIKEVGERYVDQLSVKLIYRRDRFLRGGDHTPFSQQGFTAVRVTEMNEDFNRQHQDVRVEKGFKFGDLPEYVDYGYLQKVSRLNLAVLANVALATQEPQAVTVLTAGLTNKTALKWTAPKGKAPVGYYILMRETSSPVWEKKTFVTRTSVNMPYSKDNYYFGIQSVDSEGHESLIVIPRAGR</sequence>
<dbReference type="Gene3D" id="2.60.40.10">
    <property type="entry name" value="Immunoglobulins"/>
    <property type="match status" value="1"/>
</dbReference>
<feature type="chain" id="PRO_5020392477" evidence="2">
    <location>
        <begin position="41"/>
        <end position="470"/>
    </location>
</feature>
<dbReference type="Pfam" id="PF04389">
    <property type="entry name" value="Peptidase_M28"/>
    <property type="match status" value="1"/>
</dbReference>
<dbReference type="Gene3D" id="3.40.630.10">
    <property type="entry name" value="Zn peptidases"/>
    <property type="match status" value="1"/>
</dbReference>
<feature type="signal peptide" evidence="2">
    <location>
        <begin position="1"/>
        <end position="40"/>
    </location>
</feature>
<accession>A0A4R6IHW6</accession>
<dbReference type="GO" id="GO:0008235">
    <property type="term" value="F:metalloexopeptidase activity"/>
    <property type="evidence" value="ECO:0007669"/>
    <property type="project" value="InterPro"/>
</dbReference>
<keyword evidence="2" id="KW-0732">Signal</keyword>
<comment type="caution">
    <text evidence="4">The sequence shown here is derived from an EMBL/GenBank/DDBJ whole genome shotgun (WGS) entry which is preliminary data.</text>
</comment>
<dbReference type="SUPFAM" id="SSF53187">
    <property type="entry name" value="Zn-dependent exopeptidases"/>
    <property type="match status" value="1"/>
</dbReference>
<evidence type="ECO:0000256" key="2">
    <source>
        <dbReference type="SAM" id="SignalP"/>
    </source>
</evidence>
<dbReference type="AlphaFoldDB" id="A0A4R6IHW6"/>
<dbReference type="EMBL" id="SNWM01000003">
    <property type="protein sequence ID" value="TDO21495.1"/>
    <property type="molecule type" value="Genomic_DNA"/>
</dbReference>
<protein>
    <submittedName>
        <fullName evidence="4">Peptidase M28-like protein</fullName>
    </submittedName>
</protein>
<dbReference type="Proteomes" id="UP000295499">
    <property type="component" value="Unassembled WGS sequence"/>
</dbReference>
<dbReference type="PANTHER" id="PTHR12147">
    <property type="entry name" value="METALLOPEPTIDASE M28 FAMILY MEMBER"/>
    <property type="match status" value="1"/>
</dbReference>
<dbReference type="InterPro" id="IPR013783">
    <property type="entry name" value="Ig-like_fold"/>
</dbReference>
<gene>
    <name evidence="4" type="ORF">CLV32_2600</name>
</gene>
<evidence type="ECO:0000313" key="5">
    <source>
        <dbReference type="Proteomes" id="UP000295499"/>
    </source>
</evidence>
<name>A0A4R6IHW6_9SPHI</name>
<feature type="compositionally biased region" description="Polar residues" evidence="1">
    <location>
        <begin position="271"/>
        <end position="282"/>
    </location>
</feature>
<reference evidence="4 5" key="1">
    <citation type="submission" date="2019-03" db="EMBL/GenBank/DDBJ databases">
        <title>Genomic Encyclopedia of Archaeal and Bacterial Type Strains, Phase II (KMG-II): from individual species to whole genera.</title>
        <authorList>
            <person name="Goeker M."/>
        </authorList>
    </citation>
    <scope>NUCLEOTIDE SEQUENCE [LARGE SCALE GENOMIC DNA]</scope>
    <source>
        <strain evidence="4 5">DSM 19034</strain>
    </source>
</reference>
<evidence type="ECO:0000259" key="3">
    <source>
        <dbReference type="Pfam" id="PF04389"/>
    </source>
</evidence>
<evidence type="ECO:0000256" key="1">
    <source>
        <dbReference type="SAM" id="MobiDB-lite"/>
    </source>
</evidence>
<keyword evidence="5" id="KW-1185">Reference proteome</keyword>
<proteinExistence type="predicted"/>